<dbReference type="GO" id="GO:0005737">
    <property type="term" value="C:cytoplasm"/>
    <property type="evidence" value="ECO:0007669"/>
    <property type="project" value="TreeGrafter"/>
</dbReference>
<evidence type="ECO:0000256" key="3">
    <source>
        <dbReference type="ARBA" id="ARBA00022679"/>
    </source>
</evidence>
<dbReference type="PROSITE" id="PS50880">
    <property type="entry name" value="TOPRIM"/>
    <property type="match status" value="1"/>
</dbReference>
<name>A0A0F9RDH1_9ZZZZ</name>
<dbReference type="EMBL" id="LAZR01003727">
    <property type="protein sequence ID" value="KKN15293.1"/>
    <property type="molecule type" value="Genomic_DNA"/>
</dbReference>
<organism evidence="8">
    <name type="scientific">marine sediment metagenome</name>
    <dbReference type="NCBI Taxonomy" id="412755"/>
    <lineage>
        <taxon>unclassified sequences</taxon>
        <taxon>metagenomes</taxon>
        <taxon>ecological metagenomes</taxon>
    </lineage>
</organism>
<evidence type="ECO:0000256" key="6">
    <source>
        <dbReference type="ARBA" id="ARBA00023163"/>
    </source>
</evidence>
<dbReference type="Gene3D" id="3.90.580.10">
    <property type="entry name" value="Zinc finger, CHC2-type domain"/>
    <property type="match status" value="1"/>
</dbReference>
<feature type="domain" description="Toprim" evidence="7">
    <location>
        <begin position="233"/>
        <end position="315"/>
    </location>
</feature>
<dbReference type="Gene3D" id="3.40.1360.10">
    <property type="match status" value="1"/>
</dbReference>
<dbReference type="PANTHER" id="PTHR30313:SF2">
    <property type="entry name" value="DNA PRIMASE"/>
    <property type="match status" value="1"/>
</dbReference>
<dbReference type="InterPro" id="IPR036977">
    <property type="entry name" value="DNA_primase_Znf_CHC2"/>
</dbReference>
<dbReference type="Pfam" id="PF13155">
    <property type="entry name" value="Toprim_2"/>
    <property type="match status" value="1"/>
</dbReference>
<evidence type="ECO:0000256" key="1">
    <source>
        <dbReference type="ARBA" id="ARBA00022478"/>
    </source>
</evidence>
<keyword evidence="4" id="KW-0548">Nucleotidyltransferase</keyword>
<evidence type="ECO:0000256" key="2">
    <source>
        <dbReference type="ARBA" id="ARBA00022515"/>
    </source>
</evidence>
<dbReference type="SUPFAM" id="SSF56731">
    <property type="entry name" value="DNA primase core"/>
    <property type="match status" value="1"/>
</dbReference>
<evidence type="ECO:0000256" key="5">
    <source>
        <dbReference type="ARBA" id="ARBA00022705"/>
    </source>
</evidence>
<dbReference type="GO" id="GO:0016779">
    <property type="term" value="F:nucleotidyltransferase activity"/>
    <property type="evidence" value="ECO:0007669"/>
    <property type="project" value="UniProtKB-KW"/>
</dbReference>
<dbReference type="GO" id="GO:0006269">
    <property type="term" value="P:DNA replication, synthesis of primer"/>
    <property type="evidence" value="ECO:0007669"/>
    <property type="project" value="UniProtKB-KW"/>
</dbReference>
<dbReference type="PANTHER" id="PTHR30313">
    <property type="entry name" value="DNA PRIMASE"/>
    <property type="match status" value="1"/>
</dbReference>
<dbReference type="GO" id="GO:0003677">
    <property type="term" value="F:DNA binding"/>
    <property type="evidence" value="ECO:0007669"/>
    <property type="project" value="InterPro"/>
</dbReference>
<keyword evidence="2" id="KW-0639">Primosome</keyword>
<dbReference type="CDD" id="cd03364">
    <property type="entry name" value="TOPRIM_DnaG_primases"/>
    <property type="match status" value="1"/>
</dbReference>
<accession>A0A0F9RDH1</accession>
<keyword evidence="3" id="KW-0808">Transferase</keyword>
<proteinExistence type="predicted"/>
<gene>
    <name evidence="8" type="ORF">LCGC14_0987520</name>
</gene>
<dbReference type="AlphaFoldDB" id="A0A0F9RDH1"/>
<comment type="caution">
    <text evidence="8">The sequence shown here is derived from an EMBL/GenBank/DDBJ whole genome shotgun (WGS) entry which is preliminary data.</text>
</comment>
<evidence type="ECO:0000259" key="7">
    <source>
        <dbReference type="PROSITE" id="PS50880"/>
    </source>
</evidence>
<evidence type="ECO:0000313" key="8">
    <source>
        <dbReference type="EMBL" id="KKN15293.1"/>
    </source>
</evidence>
<keyword evidence="6" id="KW-0804">Transcription</keyword>
<dbReference type="GO" id="GO:0000428">
    <property type="term" value="C:DNA-directed RNA polymerase complex"/>
    <property type="evidence" value="ECO:0007669"/>
    <property type="project" value="UniProtKB-KW"/>
</dbReference>
<keyword evidence="1" id="KW-0240">DNA-directed RNA polymerase</keyword>
<dbReference type="GO" id="GO:1990077">
    <property type="term" value="C:primosome complex"/>
    <property type="evidence" value="ECO:0007669"/>
    <property type="project" value="UniProtKB-KW"/>
</dbReference>
<dbReference type="SMART" id="SM00493">
    <property type="entry name" value="TOPRIM"/>
    <property type="match status" value="1"/>
</dbReference>
<dbReference type="GO" id="GO:0008270">
    <property type="term" value="F:zinc ion binding"/>
    <property type="evidence" value="ECO:0007669"/>
    <property type="project" value="InterPro"/>
</dbReference>
<dbReference type="SUPFAM" id="SSF57783">
    <property type="entry name" value="Zinc beta-ribbon"/>
    <property type="match status" value="1"/>
</dbReference>
<dbReference type="InterPro" id="IPR006171">
    <property type="entry name" value="TOPRIM_dom"/>
</dbReference>
<keyword evidence="5" id="KW-0235">DNA replication</keyword>
<dbReference type="InterPro" id="IPR050219">
    <property type="entry name" value="DnaG_primase"/>
</dbReference>
<sequence length="331" mass="37556">MKVNPETVLNIKKLVDPESVLGYLGFNIVKRGPKELRGPCKVHGGDGLTAFRFNLENRTWCCYSHHCEGEKDRDLIGLIQKTTGKNFMESVQLLADMAGVDLNNQAQLSEEFLKLKQQQEIRQETLRNKRTPVTRTVSEEVLAEFEGKRSSYFTDRGFSEEILDFYEVGGTTDSRGVHRETIPIRSEDGKLLTVSMRRTDSDEDPKYVLLKNVSKGETLYNLDVAKDYVGEDRTLIIVEGFVDVWALCRLGVYNVVAIMGTDIVPNQAKLILKYAENATIMLDPDEAGREGVPRLVKMLEKGLNLRVIDLPDGKDPKYLNKEDLEIYFRGE</sequence>
<protein>
    <recommendedName>
        <fullName evidence="7">Toprim domain-containing protein</fullName>
    </recommendedName>
</protein>
<reference evidence="8" key="1">
    <citation type="journal article" date="2015" name="Nature">
        <title>Complex archaea that bridge the gap between prokaryotes and eukaryotes.</title>
        <authorList>
            <person name="Spang A."/>
            <person name="Saw J.H."/>
            <person name="Jorgensen S.L."/>
            <person name="Zaremba-Niedzwiedzka K."/>
            <person name="Martijn J."/>
            <person name="Lind A.E."/>
            <person name="van Eijk R."/>
            <person name="Schleper C."/>
            <person name="Guy L."/>
            <person name="Ettema T.J."/>
        </authorList>
    </citation>
    <scope>NUCLEOTIDE SEQUENCE</scope>
</reference>
<dbReference type="InterPro" id="IPR034151">
    <property type="entry name" value="TOPRIM_DnaG_bac"/>
</dbReference>
<evidence type="ECO:0000256" key="4">
    <source>
        <dbReference type="ARBA" id="ARBA00022695"/>
    </source>
</evidence>